<dbReference type="RefSeq" id="WP_206569201.1">
    <property type="nucleotide sequence ID" value="NZ_JAFKCW010000002.1"/>
</dbReference>
<name>A0ABS3BQ88_9BACT</name>
<accession>A0ABS3BQ88</accession>
<protein>
    <submittedName>
        <fullName evidence="1">DUF899 domain-containing protein</fullName>
    </submittedName>
</protein>
<dbReference type="EMBL" id="JAFKCW010000002">
    <property type="protein sequence ID" value="MBN7801230.1"/>
    <property type="molecule type" value="Genomic_DNA"/>
</dbReference>
<keyword evidence="2" id="KW-1185">Reference proteome</keyword>
<organism evidence="1 2">
    <name type="scientific">Algoriphagus aestuariicola</name>
    <dbReference type="NCBI Taxonomy" id="1852016"/>
    <lineage>
        <taxon>Bacteria</taxon>
        <taxon>Pseudomonadati</taxon>
        <taxon>Bacteroidota</taxon>
        <taxon>Cytophagia</taxon>
        <taxon>Cytophagales</taxon>
        <taxon>Cyclobacteriaceae</taxon>
        <taxon>Algoriphagus</taxon>
    </lineage>
</organism>
<evidence type="ECO:0000313" key="2">
    <source>
        <dbReference type="Proteomes" id="UP000664698"/>
    </source>
</evidence>
<reference evidence="1 2" key="1">
    <citation type="submission" date="2021-03" db="EMBL/GenBank/DDBJ databases">
        <title>novel species isolated from a fishpond in China.</title>
        <authorList>
            <person name="Lu H."/>
            <person name="Cai Z."/>
        </authorList>
    </citation>
    <scope>NUCLEOTIDE SEQUENCE [LARGE SCALE GENOMIC DNA]</scope>
    <source>
        <strain evidence="1 2">JCM 31546</strain>
    </source>
</reference>
<dbReference type="InterPro" id="IPR010296">
    <property type="entry name" value="DUF899_thioredox"/>
</dbReference>
<dbReference type="Proteomes" id="UP000664698">
    <property type="component" value="Unassembled WGS sequence"/>
</dbReference>
<gene>
    <name evidence="1" type="ORF">J0A67_10175</name>
</gene>
<dbReference type="Pfam" id="PF05988">
    <property type="entry name" value="DUF899"/>
    <property type="match status" value="1"/>
</dbReference>
<dbReference type="Gene3D" id="3.40.30.10">
    <property type="entry name" value="Glutaredoxin"/>
    <property type="match status" value="1"/>
</dbReference>
<evidence type="ECO:0000313" key="1">
    <source>
        <dbReference type="EMBL" id="MBN7801230.1"/>
    </source>
</evidence>
<proteinExistence type="predicted"/>
<comment type="caution">
    <text evidence="1">The sequence shown here is derived from an EMBL/GenBank/DDBJ whole genome shotgun (WGS) entry which is preliminary data.</text>
</comment>
<sequence>MENWAIPKIVSRSQWLDERKSLLEKEKAATKLLDATRAARRRMPMVKVEKEYLFEGPEGELSLLEMFKGRRQLIVHHFMYFDDTSKFCPGCSLEASQNYSLILQEKLHKKSVTLAAVSRAPLKRIEEEKAKNHWDFPFYSSQKSDFNYDFQATVDPKRNMEYNYQGIELKSLKDYAGDLPAKSVFLRVADKVYHTYSAFARGTEMVATHFNYLDMTPYGRQESWEDSPEGWPQNQYYG</sequence>